<gene>
    <name evidence="1" type="ORF">NCTC10005_00280</name>
</gene>
<sequence>MPRPDYLLCIPLTALENEVAAKIDGALAGSRFADLFKHFSCGYGAESGFATSLVDKCFILAQDAAGFR</sequence>
<dbReference type="Proteomes" id="UP000255106">
    <property type="component" value="Unassembled WGS sequence"/>
</dbReference>
<evidence type="ECO:0000313" key="1">
    <source>
        <dbReference type="EMBL" id="STQ07649.1"/>
    </source>
</evidence>
<evidence type="ECO:0000313" key="2">
    <source>
        <dbReference type="Proteomes" id="UP000255106"/>
    </source>
</evidence>
<proteinExistence type="predicted"/>
<reference evidence="1 2" key="1">
    <citation type="submission" date="2018-06" db="EMBL/GenBank/DDBJ databases">
        <authorList>
            <consortium name="Pathogen Informatics"/>
            <person name="Doyle S."/>
        </authorList>
    </citation>
    <scope>NUCLEOTIDE SEQUENCE [LARGE SCALE GENOMIC DNA]</scope>
    <source>
        <strain evidence="1 2">NCTC10005</strain>
    </source>
</reference>
<dbReference type="EMBL" id="UGJB01000003">
    <property type="protein sequence ID" value="STQ07649.1"/>
    <property type="molecule type" value="Genomic_DNA"/>
</dbReference>
<name>A0A0M7JDG3_ENTCL</name>
<accession>A0A0M7JDG3</accession>
<protein>
    <submittedName>
        <fullName evidence="1">Uncharacterized protein</fullName>
    </submittedName>
</protein>
<dbReference type="AlphaFoldDB" id="A0A0M7JDG3"/>
<organism evidence="1 2">
    <name type="scientific">Enterobacter cloacae</name>
    <dbReference type="NCBI Taxonomy" id="550"/>
    <lineage>
        <taxon>Bacteria</taxon>
        <taxon>Pseudomonadati</taxon>
        <taxon>Pseudomonadota</taxon>
        <taxon>Gammaproteobacteria</taxon>
        <taxon>Enterobacterales</taxon>
        <taxon>Enterobacteriaceae</taxon>
        <taxon>Enterobacter</taxon>
        <taxon>Enterobacter cloacae complex</taxon>
    </lineage>
</organism>